<evidence type="ECO:0000313" key="4">
    <source>
        <dbReference type="EMBL" id="GGM28098.1"/>
    </source>
</evidence>
<sequence>MVHRILCVDPDEDVREETVDKLRSELADQDLRFETAGSLASAEAELTTDTAAVITEYELPDGTGFDLVGAAETACPDAGCILYTDTDPDTIDTTELRGSITEYVGKDSIFGTERLSQLLATTVETRIQATYPVPQNETERLAALRSYDLDNPDLLTSLDRITDLAADHFDVDRASINIINEHSQDFLACYGDAQDWESMDREDSICTFTILEDDEVMAVEDVTEDPRFETRSETLLGMGIRAYMGANLITSTGLVIGPLCVYDDDRREFSAADEAYLRDLADVAMDLIELHSRLDGVAGDTGGTQ</sequence>
<proteinExistence type="predicted"/>
<comment type="caution">
    <text evidence="4">The sequence shown here is derived from an EMBL/GenBank/DDBJ whole genome shotgun (WGS) entry which is preliminary data.</text>
</comment>
<dbReference type="SMART" id="SM00065">
    <property type="entry name" value="GAF"/>
    <property type="match status" value="1"/>
</dbReference>
<dbReference type="RefSeq" id="WP_005535087.1">
    <property type="nucleotide sequence ID" value="NZ_BMON01000001.1"/>
</dbReference>
<dbReference type="Pfam" id="PF01590">
    <property type="entry name" value="GAF"/>
    <property type="match status" value="1"/>
</dbReference>
<gene>
    <name evidence="4" type="ORF">GCM10009006_07040</name>
</gene>
<reference evidence="4" key="2">
    <citation type="submission" date="2020-09" db="EMBL/GenBank/DDBJ databases">
        <authorList>
            <person name="Sun Q."/>
            <person name="Ohkuma M."/>
        </authorList>
    </citation>
    <scope>NUCLEOTIDE SEQUENCE</scope>
    <source>
        <strain evidence="4">JCM 15759</strain>
    </source>
</reference>
<name>A0A830FDX4_HALAR</name>
<accession>A0A830FDX4</accession>
<evidence type="ECO:0000256" key="2">
    <source>
        <dbReference type="ARBA" id="ARBA00022777"/>
    </source>
</evidence>
<dbReference type="PANTHER" id="PTHR43102:SF2">
    <property type="entry name" value="GAF DOMAIN-CONTAINING PROTEIN"/>
    <property type="match status" value="1"/>
</dbReference>
<dbReference type="Gene3D" id="3.30.450.40">
    <property type="match status" value="1"/>
</dbReference>
<organism evidence="4 5">
    <name type="scientific">Haloarcula argentinensis</name>
    <dbReference type="NCBI Taxonomy" id="43776"/>
    <lineage>
        <taxon>Archaea</taxon>
        <taxon>Methanobacteriati</taxon>
        <taxon>Methanobacteriota</taxon>
        <taxon>Stenosarchaea group</taxon>
        <taxon>Halobacteria</taxon>
        <taxon>Halobacteriales</taxon>
        <taxon>Haloarculaceae</taxon>
        <taxon>Haloarcula</taxon>
    </lineage>
</organism>
<dbReference type="GO" id="GO:0016301">
    <property type="term" value="F:kinase activity"/>
    <property type="evidence" value="ECO:0007669"/>
    <property type="project" value="UniProtKB-KW"/>
</dbReference>
<dbReference type="EMBL" id="BMON01000001">
    <property type="protein sequence ID" value="GGM28098.1"/>
    <property type="molecule type" value="Genomic_DNA"/>
</dbReference>
<dbReference type="InterPro" id="IPR011006">
    <property type="entry name" value="CheY-like_superfamily"/>
</dbReference>
<evidence type="ECO:0000313" key="5">
    <source>
        <dbReference type="Proteomes" id="UP000656367"/>
    </source>
</evidence>
<dbReference type="Proteomes" id="UP000656367">
    <property type="component" value="Unassembled WGS sequence"/>
</dbReference>
<dbReference type="AlphaFoldDB" id="A0A830FDX4"/>
<evidence type="ECO:0000259" key="3">
    <source>
        <dbReference type="SMART" id="SM00065"/>
    </source>
</evidence>
<feature type="domain" description="GAF" evidence="3">
    <location>
        <begin position="153"/>
        <end position="298"/>
    </location>
</feature>
<keyword evidence="1" id="KW-0808">Transferase</keyword>
<dbReference type="Gene3D" id="3.40.50.2300">
    <property type="match status" value="1"/>
</dbReference>
<dbReference type="PANTHER" id="PTHR43102">
    <property type="entry name" value="SLR1143 PROTEIN"/>
    <property type="match status" value="1"/>
</dbReference>
<dbReference type="SUPFAM" id="SSF55781">
    <property type="entry name" value="GAF domain-like"/>
    <property type="match status" value="1"/>
</dbReference>
<dbReference type="OrthoDB" id="330337at2157"/>
<dbReference type="InterPro" id="IPR029016">
    <property type="entry name" value="GAF-like_dom_sf"/>
</dbReference>
<evidence type="ECO:0000256" key="1">
    <source>
        <dbReference type="ARBA" id="ARBA00022679"/>
    </source>
</evidence>
<reference evidence="4" key="1">
    <citation type="journal article" date="2014" name="Int. J. Syst. Evol. Microbiol.">
        <title>Complete genome sequence of Corynebacterium casei LMG S-19264T (=DSM 44701T), isolated from a smear-ripened cheese.</title>
        <authorList>
            <consortium name="US DOE Joint Genome Institute (JGI-PGF)"/>
            <person name="Walter F."/>
            <person name="Albersmeier A."/>
            <person name="Kalinowski J."/>
            <person name="Ruckert C."/>
        </authorList>
    </citation>
    <scope>NUCLEOTIDE SEQUENCE</scope>
    <source>
        <strain evidence="4">JCM 15759</strain>
    </source>
</reference>
<dbReference type="SUPFAM" id="SSF52172">
    <property type="entry name" value="CheY-like"/>
    <property type="match status" value="1"/>
</dbReference>
<dbReference type="InterPro" id="IPR003018">
    <property type="entry name" value="GAF"/>
</dbReference>
<protein>
    <recommendedName>
        <fullName evidence="3">GAF domain-containing protein</fullName>
    </recommendedName>
</protein>
<keyword evidence="2" id="KW-0418">Kinase</keyword>